<proteinExistence type="predicted"/>
<accession>A0A8B6D0S8</accession>
<reference evidence="2" key="1">
    <citation type="submission" date="2018-11" db="EMBL/GenBank/DDBJ databases">
        <authorList>
            <person name="Alioto T."/>
            <person name="Alioto T."/>
        </authorList>
    </citation>
    <scope>NUCLEOTIDE SEQUENCE</scope>
</reference>
<dbReference type="Proteomes" id="UP000596742">
    <property type="component" value="Unassembled WGS sequence"/>
</dbReference>
<gene>
    <name evidence="2" type="ORF">MGAL_10B004096</name>
</gene>
<dbReference type="AlphaFoldDB" id="A0A8B6D0S8"/>
<feature type="non-terminal residue" evidence="2">
    <location>
        <position position="1"/>
    </location>
</feature>
<comment type="caution">
    <text evidence="2">The sequence shown here is derived from an EMBL/GenBank/DDBJ whole genome shotgun (WGS) entry which is preliminary data.</text>
</comment>
<dbReference type="OrthoDB" id="206201at2759"/>
<evidence type="ECO:0000313" key="2">
    <source>
        <dbReference type="EMBL" id="VDI12653.1"/>
    </source>
</evidence>
<feature type="chain" id="PRO_5032304551" evidence="1">
    <location>
        <begin position="24"/>
        <end position="69"/>
    </location>
</feature>
<keyword evidence="3" id="KW-1185">Reference proteome</keyword>
<organism evidence="2 3">
    <name type="scientific">Mytilus galloprovincialis</name>
    <name type="common">Mediterranean mussel</name>
    <dbReference type="NCBI Taxonomy" id="29158"/>
    <lineage>
        <taxon>Eukaryota</taxon>
        <taxon>Metazoa</taxon>
        <taxon>Spiralia</taxon>
        <taxon>Lophotrochozoa</taxon>
        <taxon>Mollusca</taxon>
        <taxon>Bivalvia</taxon>
        <taxon>Autobranchia</taxon>
        <taxon>Pteriomorphia</taxon>
        <taxon>Mytilida</taxon>
        <taxon>Mytiloidea</taxon>
        <taxon>Mytilidae</taxon>
        <taxon>Mytilinae</taxon>
        <taxon>Mytilus</taxon>
    </lineage>
</organism>
<sequence>MHLETLVAFIILSLYSINSYCHGSKVKLATTPNIDVLEYGDAVFMEVVEPEAISYLFKLRRAKNFGADF</sequence>
<keyword evidence="1" id="KW-0732">Signal</keyword>
<evidence type="ECO:0000256" key="1">
    <source>
        <dbReference type="SAM" id="SignalP"/>
    </source>
</evidence>
<name>A0A8B6D0S8_MYTGA</name>
<evidence type="ECO:0000313" key="3">
    <source>
        <dbReference type="Proteomes" id="UP000596742"/>
    </source>
</evidence>
<feature type="signal peptide" evidence="1">
    <location>
        <begin position="1"/>
        <end position="23"/>
    </location>
</feature>
<protein>
    <submittedName>
        <fullName evidence="2">Uncharacterized protein</fullName>
    </submittedName>
</protein>
<dbReference type="EMBL" id="UYJE01002659">
    <property type="protein sequence ID" value="VDI12653.1"/>
    <property type="molecule type" value="Genomic_DNA"/>
</dbReference>